<feature type="transmembrane region" description="Helical" evidence="18">
    <location>
        <begin position="327"/>
        <end position="345"/>
    </location>
</feature>
<keyword evidence="9 18" id="KW-0812">Transmembrane</keyword>
<evidence type="ECO:0000256" key="4">
    <source>
        <dbReference type="ARBA" id="ARBA00004922"/>
    </source>
</evidence>
<comment type="caution">
    <text evidence="21">The sequence shown here is derived from an EMBL/GenBank/DDBJ whole genome shotgun (WGS) entry which is preliminary data.</text>
</comment>
<dbReference type="EC" id="2.4.99.18" evidence="6"/>
<dbReference type="FunFam" id="3.40.50.12610:FF:000001">
    <property type="entry name" value="Dolichyl-diphosphooligosaccharide--protein glycosyltransferase subunit STT3B"/>
    <property type="match status" value="1"/>
</dbReference>
<organism evidence="21 22">
    <name type="scientific">Cloeon dipterum</name>
    <dbReference type="NCBI Taxonomy" id="197152"/>
    <lineage>
        <taxon>Eukaryota</taxon>
        <taxon>Metazoa</taxon>
        <taxon>Ecdysozoa</taxon>
        <taxon>Arthropoda</taxon>
        <taxon>Hexapoda</taxon>
        <taxon>Insecta</taxon>
        <taxon>Pterygota</taxon>
        <taxon>Palaeoptera</taxon>
        <taxon>Ephemeroptera</taxon>
        <taxon>Pisciforma</taxon>
        <taxon>Baetidae</taxon>
        <taxon>Cloeon</taxon>
    </lineage>
</organism>
<dbReference type="Pfam" id="PF21436">
    <property type="entry name" value="STT3-PglB_core"/>
    <property type="match status" value="1"/>
</dbReference>
<proteinExistence type="inferred from homology"/>
<keyword evidence="16" id="KW-0464">Manganese</keyword>
<evidence type="ECO:0000256" key="18">
    <source>
        <dbReference type="SAM" id="Phobius"/>
    </source>
</evidence>
<feature type="transmembrane region" description="Helical" evidence="18">
    <location>
        <begin position="177"/>
        <end position="197"/>
    </location>
</feature>
<feature type="transmembrane region" description="Helical" evidence="18">
    <location>
        <begin position="20"/>
        <end position="44"/>
    </location>
</feature>
<evidence type="ECO:0000256" key="2">
    <source>
        <dbReference type="ARBA" id="ARBA00001946"/>
    </source>
</evidence>
<dbReference type="GO" id="GO:0008250">
    <property type="term" value="C:oligosaccharyltransferase complex"/>
    <property type="evidence" value="ECO:0007669"/>
    <property type="project" value="UniProtKB-ARBA"/>
</dbReference>
<dbReference type="GO" id="GO:0004579">
    <property type="term" value="F:dolichyl-diphosphooligosaccharide-protein glycotransferase activity"/>
    <property type="evidence" value="ECO:0007669"/>
    <property type="project" value="UniProtKB-EC"/>
</dbReference>
<dbReference type="GO" id="GO:0046872">
    <property type="term" value="F:metal ion binding"/>
    <property type="evidence" value="ECO:0007669"/>
    <property type="project" value="UniProtKB-KW"/>
</dbReference>
<feature type="domain" description="Oligosaccharyl transferase STT3 N-terminal" evidence="19">
    <location>
        <begin position="1"/>
        <end position="359"/>
    </location>
</feature>
<sequence>MVQHGFYNFLNWFDERAWYPLGRIVGGTVYPGLMLTSGAIHHVLHSLNIPVHIRDICVFLAPVFSGLTAISTYFLTKELWSPGAGLFAASFIAIVPGYISRSVAGSYDNEGIAIFALQMTYFLWVKAVKTGSVFWASMTALSYFYMVSAWGGYVFIINLIPLHVFALLLMGRYSARVYTAYSTFFILGLLFSMQIPFVGFQPVRTSEHMASAGVFVLLNAIGAIKYIQALISKSDLKALFLTVAAGAAGAVFLGVVGLTYLGVIAPWSGRFYSLWDTGYAKIHIPIIASVSEHQPTTWFSFFFDLHILVGTFPVGLWYCIKSINDERVFVVLYALSAVYFAGVMVRLMLTLTPVVCILAGIAFSRLFELYLKDEDPKTPIDEADSEGDDAAEAIAGRKLYDKAGKMRRMRHEQPSEPTSLGANIRMVSIVATVMMLMMFAVHCTWVTSNAYSSPSIVLASYGNDGSRQILDDFREAYYWLSQNTADDARVMSWWDYGYQIAGMANRTTLVDNNTWNNSHIALVGKAMSSNESAAYEVMKALDVDYVLVIFGGVIGYSGDDINKFLWMVRIAEGEHPKDIRESDFFTERGEFRVDEEGTPTLLNCLMYKLSYYRFGELKLDYRSPAGLDRTRQAVIGNKNFELTYLEEAYTTEHWLVRIYKCVKSNLNVVWRPVYFIIALFCRVKKENEFNRPRIPVANRVIKGNRLFVSKKVRILSYTNEQEFLNAFYL</sequence>
<comment type="cofactor">
    <cofactor evidence="1">
        <name>Mn(2+)</name>
        <dbReference type="ChEBI" id="CHEBI:29035"/>
    </cofactor>
</comment>
<dbReference type="Proteomes" id="UP000494165">
    <property type="component" value="Unassembled WGS sequence"/>
</dbReference>
<evidence type="ECO:0000256" key="16">
    <source>
        <dbReference type="ARBA" id="ARBA00023211"/>
    </source>
</evidence>
<evidence type="ECO:0000256" key="12">
    <source>
        <dbReference type="ARBA" id="ARBA00022842"/>
    </source>
</evidence>
<keyword evidence="12" id="KW-0460">Magnesium</keyword>
<keyword evidence="8" id="KW-0808">Transferase</keyword>
<dbReference type="GO" id="GO:0043687">
    <property type="term" value="P:post-translational protein modification"/>
    <property type="evidence" value="ECO:0007669"/>
    <property type="project" value="TreeGrafter"/>
</dbReference>
<keyword evidence="22" id="KW-1185">Reference proteome</keyword>
<reference evidence="21 22" key="1">
    <citation type="submission" date="2020-04" db="EMBL/GenBank/DDBJ databases">
        <authorList>
            <person name="Alioto T."/>
            <person name="Alioto T."/>
            <person name="Gomez Garrido J."/>
        </authorList>
    </citation>
    <scope>NUCLEOTIDE SEQUENCE [LARGE SCALE GENOMIC DNA]</scope>
</reference>
<evidence type="ECO:0000256" key="5">
    <source>
        <dbReference type="ARBA" id="ARBA00010810"/>
    </source>
</evidence>
<feature type="domain" description="STT3/PglB/AglB core" evidence="20">
    <location>
        <begin position="489"/>
        <end position="546"/>
    </location>
</feature>
<dbReference type="Gene3D" id="3.40.50.12610">
    <property type="match status" value="1"/>
</dbReference>
<dbReference type="Pfam" id="PF02516">
    <property type="entry name" value="STT3"/>
    <property type="match status" value="1"/>
</dbReference>
<evidence type="ECO:0000256" key="14">
    <source>
        <dbReference type="ARBA" id="ARBA00023136"/>
    </source>
</evidence>
<comment type="subcellular location">
    <subcellularLocation>
        <location evidence="3">Endoplasmic reticulum membrane</location>
        <topology evidence="3">Multi-pass membrane protein</topology>
    </subcellularLocation>
</comment>
<keyword evidence="10" id="KW-0479">Metal-binding</keyword>
<keyword evidence="13 18" id="KW-1133">Transmembrane helix</keyword>
<keyword evidence="15" id="KW-0325">Glycoprotein</keyword>
<feature type="transmembrane region" description="Helical" evidence="18">
    <location>
        <begin position="298"/>
        <end position="320"/>
    </location>
</feature>
<dbReference type="AlphaFoldDB" id="A0A8S1C620"/>
<dbReference type="InterPro" id="IPR003674">
    <property type="entry name" value="Oligo_trans_STT3"/>
</dbReference>
<evidence type="ECO:0000256" key="10">
    <source>
        <dbReference type="ARBA" id="ARBA00022723"/>
    </source>
</evidence>
<comment type="cofactor">
    <cofactor evidence="2">
        <name>Mg(2+)</name>
        <dbReference type="ChEBI" id="CHEBI:18420"/>
    </cofactor>
</comment>
<evidence type="ECO:0000256" key="8">
    <source>
        <dbReference type="ARBA" id="ARBA00022679"/>
    </source>
</evidence>
<keyword evidence="14 18" id="KW-0472">Membrane</keyword>
<dbReference type="EMBL" id="CADEPI010000017">
    <property type="protein sequence ID" value="CAB3364713.1"/>
    <property type="molecule type" value="Genomic_DNA"/>
</dbReference>
<evidence type="ECO:0000259" key="19">
    <source>
        <dbReference type="Pfam" id="PF02516"/>
    </source>
</evidence>
<comment type="similarity">
    <text evidence="5">Belongs to the STT3 family.</text>
</comment>
<evidence type="ECO:0000256" key="11">
    <source>
        <dbReference type="ARBA" id="ARBA00022824"/>
    </source>
</evidence>
<evidence type="ECO:0000256" key="7">
    <source>
        <dbReference type="ARBA" id="ARBA00022676"/>
    </source>
</evidence>
<evidence type="ECO:0000313" key="22">
    <source>
        <dbReference type="Proteomes" id="UP000494165"/>
    </source>
</evidence>
<evidence type="ECO:0000256" key="15">
    <source>
        <dbReference type="ARBA" id="ARBA00023180"/>
    </source>
</evidence>
<evidence type="ECO:0000256" key="6">
    <source>
        <dbReference type="ARBA" id="ARBA00012605"/>
    </source>
</evidence>
<feature type="transmembrane region" description="Helical" evidence="18">
    <location>
        <begin position="80"/>
        <end position="99"/>
    </location>
</feature>
<evidence type="ECO:0000256" key="3">
    <source>
        <dbReference type="ARBA" id="ARBA00004477"/>
    </source>
</evidence>
<protein>
    <recommendedName>
        <fullName evidence="6">dolichyl-diphosphooligosaccharide--protein glycotransferase</fullName>
        <ecNumber evidence="6">2.4.99.18</ecNumber>
    </recommendedName>
</protein>
<comment type="catalytic activity">
    <reaction evidence="17">
        <text>a di-trans,poly-cis-dolichyl diphosphooligosaccharide + L-asparaginyl-[protein] = N(4)-(oligosaccharide-(1-&gt;4)-N-acetyl-beta-D-glucosaminyl-(1-&gt;4)-N-acetyl-beta-D-glucosaminyl)-L-asparaginyl-[protein] + a di-trans,poly-cis-dolichyl diphosphate + H(+)</text>
        <dbReference type="Rhea" id="RHEA:22980"/>
        <dbReference type="Rhea" id="RHEA-COMP:12804"/>
        <dbReference type="Rhea" id="RHEA-COMP:12805"/>
        <dbReference type="Rhea" id="RHEA-COMP:19506"/>
        <dbReference type="Rhea" id="RHEA-COMP:19509"/>
        <dbReference type="ChEBI" id="CHEBI:15378"/>
        <dbReference type="ChEBI" id="CHEBI:50347"/>
        <dbReference type="ChEBI" id="CHEBI:57497"/>
        <dbReference type="ChEBI" id="CHEBI:57570"/>
        <dbReference type="ChEBI" id="CHEBI:132529"/>
        <dbReference type="EC" id="2.4.99.18"/>
    </reaction>
</comment>
<gene>
    <name evidence="21" type="ORF">CLODIP_2_CD03547</name>
</gene>
<feature type="transmembrane region" description="Helical" evidence="18">
    <location>
        <begin position="111"/>
        <end position="127"/>
    </location>
</feature>
<dbReference type="InterPro" id="IPR048999">
    <property type="entry name" value="STT3-PglB_core"/>
</dbReference>
<dbReference type="GO" id="GO:0018279">
    <property type="term" value="P:protein N-linked glycosylation via asparagine"/>
    <property type="evidence" value="ECO:0007669"/>
    <property type="project" value="UniProtKB-ARBA"/>
</dbReference>
<keyword evidence="7" id="KW-0328">Glycosyltransferase</keyword>
<evidence type="ECO:0000313" key="21">
    <source>
        <dbReference type="EMBL" id="CAB3364713.1"/>
    </source>
</evidence>
<feature type="transmembrane region" description="Helical" evidence="18">
    <location>
        <begin position="56"/>
        <end position="74"/>
    </location>
</feature>
<evidence type="ECO:0000259" key="20">
    <source>
        <dbReference type="Pfam" id="PF21436"/>
    </source>
</evidence>
<feature type="transmembrane region" description="Helical" evidence="18">
    <location>
        <begin position="147"/>
        <end position="170"/>
    </location>
</feature>
<dbReference type="OrthoDB" id="10261066at2759"/>
<feature type="transmembrane region" description="Helical" evidence="18">
    <location>
        <begin position="239"/>
        <end position="265"/>
    </location>
</feature>
<name>A0A8S1C620_9INSE</name>
<evidence type="ECO:0000256" key="17">
    <source>
        <dbReference type="ARBA" id="ARBA00048829"/>
    </source>
</evidence>
<comment type="pathway">
    <text evidence="4">Protein modification; protein glycosylation.</text>
</comment>
<accession>A0A8S1C620</accession>
<evidence type="ECO:0000256" key="1">
    <source>
        <dbReference type="ARBA" id="ARBA00001936"/>
    </source>
</evidence>
<feature type="transmembrane region" description="Helical" evidence="18">
    <location>
        <begin position="209"/>
        <end position="227"/>
    </location>
</feature>
<evidence type="ECO:0000256" key="13">
    <source>
        <dbReference type="ARBA" id="ARBA00022989"/>
    </source>
</evidence>
<dbReference type="PANTHER" id="PTHR13872">
    <property type="entry name" value="DOLICHYL-DIPHOSPHOOLIGOSACCHARIDE--PROTEIN GLYCOSYLTRANSFERASE SUBUNIT"/>
    <property type="match status" value="1"/>
</dbReference>
<evidence type="ECO:0000256" key="9">
    <source>
        <dbReference type="ARBA" id="ARBA00022692"/>
    </source>
</evidence>
<dbReference type="InterPro" id="IPR048307">
    <property type="entry name" value="STT3_N"/>
</dbReference>
<keyword evidence="11" id="KW-0256">Endoplasmic reticulum</keyword>
<dbReference type="PANTHER" id="PTHR13872:SF1">
    <property type="entry name" value="DOLICHYL-DIPHOSPHOOLIGOSACCHARIDE--PROTEIN GLYCOSYLTRANSFERASE SUBUNIT STT3B"/>
    <property type="match status" value="1"/>
</dbReference>